<evidence type="ECO:0000313" key="4">
    <source>
        <dbReference type="Proteomes" id="UP000079169"/>
    </source>
</evidence>
<protein>
    <submittedName>
        <fullName evidence="5">Cytosolic sulfotransferase 5-like</fullName>
    </submittedName>
</protein>
<dbReference type="GO" id="GO:0008146">
    <property type="term" value="F:sulfotransferase activity"/>
    <property type="evidence" value="ECO:0007669"/>
    <property type="project" value="InterPro"/>
</dbReference>
<sequence length="300" mass="34939">MVWCIANNLDFEAAKVFLPERFPFLEAIIYVTRNPKDTCVSYYHHCQLLEGYRGNFEDFFKIFLDGLGPYSDLSRGGESLAYRKGEIEGVGVGPPRPPKDSPDYDNLSILSDKKVFIFPLYPIFQIIYVTRNPKDTCVSYYHHCQLLEGYRGNFEDFFKIFLDGLVCFGPFWEHVLEFWEASKRNPENILFLKYEDMKKDLKSIIQRTGKFLDHPLSTPDILQLEDHLSFESMKENRATNYELVIEINKENNLIDKEKCERGAFMRSGKIGGWKALMTNEMSNQVDLWTKDNLAGSDFSF</sequence>
<organism evidence="4 5">
    <name type="scientific">Diaphorina citri</name>
    <name type="common">Asian citrus psyllid</name>
    <dbReference type="NCBI Taxonomy" id="121845"/>
    <lineage>
        <taxon>Eukaryota</taxon>
        <taxon>Metazoa</taxon>
        <taxon>Ecdysozoa</taxon>
        <taxon>Arthropoda</taxon>
        <taxon>Hexapoda</taxon>
        <taxon>Insecta</taxon>
        <taxon>Pterygota</taxon>
        <taxon>Neoptera</taxon>
        <taxon>Paraneoptera</taxon>
        <taxon>Hemiptera</taxon>
        <taxon>Sternorrhyncha</taxon>
        <taxon>Psylloidea</taxon>
        <taxon>Psyllidae</taxon>
        <taxon>Diaphorininae</taxon>
        <taxon>Diaphorina</taxon>
    </lineage>
</organism>
<dbReference type="InterPro" id="IPR000863">
    <property type="entry name" value="Sulfotransferase_dom"/>
</dbReference>
<gene>
    <name evidence="5" type="primary">LOC103517641</name>
</gene>
<dbReference type="PANTHER" id="PTHR11783">
    <property type="entry name" value="SULFOTRANSFERASE SULT"/>
    <property type="match status" value="1"/>
</dbReference>
<accession>A0A3Q0JAI8</accession>
<evidence type="ECO:0000256" key="2">
    <source>
        <dbReference type="ARBA" id="ARBA00022679"/>
    </source>
</evidence>
<proteinExistence type="inferred from homology"/>
<feature type="domain" description="Sulfotransferase" evidence="3">
    <location>
        <begin position="125"/>
        <end position="296"/>
    </location>
</feature>
<dbReference type="Gene3D" id="3.40.50.300">
    <property type="entry name" value="P-loop containing nucleotide triphosphate hydrolases"/>
    <property type="match status" value="2"/>
</dbReference>
<comment type="similarity">
    <text evidence="1">Belongs to the sulfotransferase 1 family.</text>
</comment>
<feature type="domain" description="Sulfotransferase" evidence="3">
    <location>
        <begin position="28"/>
        <end position="72"/>
    </location>
</feature>
<dbReference type="PaxDb" id="121845-A0A3Q0JAI8"/>
<reference evidence="5" key="1">
    <citation type="submission" date="2025-08" db="UniProtKB">
        <authorList>
            <consortium name="RefSeq"/>
        </authorList>
    </citation>
    <scope>IDENTIFICATION</scope>
</reference>
<name>A0A3Q0JAI8_DIACI</name>
<dbReference type="STRING" id="121845.A0A3Q0JAI8"/>
<dbReference type="Proteomes" id="UP000079169">
    <property type="component" value="Unplaced"/>
</dbReference>
<dbReference type="RefSeq" id="XP_026685464.1">
    <property type="nucleotide sequence ID" value="XM_026829663.1"/>
</dbReference>
<dbReference type="GeneID" id="103517641"/>
<dbReference type="AlphaFoldDB" id="A0A3Q0JAI8"/>
<evidence type="ECO:0000259" key="3">
    <source>
        <dbReference type="Pfam" id="PF00685"/>
    </source>
</evidence>
<evidence type="ECO:0000256" key="1">
    <source>
        <dbReference type="ARBA" id="ARBA00005771"/>
    </source>
</evidence>
<dbReference type="SUPFAM" id="SSF52540">
    <property type="entry name" value="P-loop containing nucleoside triphosphate hydrolases"/>
    <property type="match status" value="2"/>
</dbReference>
<keyword evidence="2" id="KW-0808">Transferase</keyword>
<keyword evidence="4" id="KW-1185">Reference proteome</keyword>
<dbReference type="Pfam" id="PF00685">
    <property type="entry name" value="Sulfotransfer_1"/>
    <property type="match status" value="2"/>
</dbReference>
<dbReference type="InterPro" id="IPR027417">
    <property type="entry name" value="P-loop_NTPase"/>
</dbReference>
<dbReference type="KEGG" id="dci:103517641"/>
<evidence type="ECO:0000313" key="5">
    <source>
        <dbReference type="RefSeq" id="XP_026685464.1"/>
    </source>
</evidence>